<keyword evidence="1" id="KW-0472">Membrane</keyword>
<feature type="transmembrane region" description="Helical" evidence="1">
    <location>
        <begin position="126"/>
        <end position="147"/>
    </location>
</feature>
<evidence type="ECO:0000313" key="3">
    <source>
        <dbReference type="Proteomes" id="UP001054945"/>
    </source>
</evidence>
<gene>
    <name evidence="2" type="primary">AVEN_144311_1</name>
    <name evidence="2" type="ORF">CEXT_445061</name>
</gene>
<proteinExistence type="predicted"/>
<name>A0AAV4Y3D8_CAEEX</name>
<feature type="transmembrane region" description="Helical" evidence="1">
    <location>
        <begin position="77"/>
        <end position="99"/>
    </location>
</feature>
<sequence length="252" mass="27968">MVSRTDVPPRIGRLLKSRSSHTVGHECLAAPTYASMLTSSRNSLSAAEHNEIANGETGNGYSFNSENNHVVLDSPQCIIFGLFIIWFASFTINLGPTFLSGALSSAREGVALIDACPMVYAPVRHYVLNVLWVTVNLMCIILTGIHLRKLYRDLTKSNLEALRIAGLVTTMISVRSERELCESRQIQSYIDRLEKEGIRRVKMFVVLFGCIRCLLGTTLHCHSDSTRSQRPVDCLRDVSCTSHLPTLSSILL</sequence>
<dbReference type="AlphaFoldDB" id="A0AAV4Y3D8"/>
<dbReference type="EMBL" id="BPLR01001382">
    <property type="protein sequence ID" value="GIZ01996.1"/>
    <property type="molecule type" value="Genomic_DNA"/>
</dbReference>
<reference evidence="2 3" key="1">
    <citation type="submission" date="2021-06" db="EMBL/GenBank/DDBJ databases">
        <title>Caerostris extrusa draft genome.</title>
        <authorList>
            <person name="Kono N."/>
            <person name="Arakawa K."/>
        </authorList>
    </citation>
    <scope>NUCLEOTIDE SEQUENCE [LARGE SCALE GENOMIC DNA]</scope>
</reference>
<dbReference type="Proteomes" id="UP001054945">
    <property type="component" value="Unassembled WGS sequence"/>
</dbReference>
<accession>A0AAV4Y3D8</accession>
<organism evidence="2 3">
    <name type="scientific">Caerostris extrusa</name>
    <name type="common">Bark spider</name>
    <name type="synonym">Caerostris bankana</name>
    <dbReference type="NCBI Taxonomy" id="172846"/>
    <lineage>
        <taxon>Eukaryota</taxon>
        <taxon>Metazoa</taxon>
        <taxon>Ecdysozoa</taxon>
        <taxon>Arthropoda</taxon>
        <taxon>Chelicerata</taxon>
        <taxon>Arachnida</taxon>
        <taxon>Araneae</taxon>
        <taxon>Araneomorphae</taxon>
        <taxon>Entelegynae</taxon>
        <taxon>Araneoidea</taxon>
        <taxon>Araneidae</taxon>
        <taxon>Caerostris</taxon>
    </lineage>
</organism>
<keyword evidence="1" id="KW-1133">Transmembrane helix</keyword>
<keyword evidence="3" id="KW-1185">Reference proteome</keyword>
<comment type="caution">
    <text evidence="2">The sequence shown here is derived from an EMBL/GenBank/DDBJ whole genome shotgun (WGS) entry which is preliminary data.</text>
</comment>
<protein>
    <submittedName>
        <fullName evidence="2">G_PROTEIN_RECEP_F1_2 domain-containing protein</fullName>
    </submittedName>
</protein>
<evidence type="ECO:0000313" key="2">
    <source>
        <dbReference type="EMBL" id="GIZ01996.1"/>
    </source>
</evidence>
<keyword evidence="1" id="KW-0812">Transmembrane</keyword>
<evidence type="ECO:0000256" key="1">
    <source>
        <dbReference type="SAM" id="Phobius"/>
    </source>
</evidence>